<dbReference type="Proteomes" id="UP001161276">
    <property type="component" value="Unassembled WGS sequence"/>
</dbReference>
<dbReference type="InterPro" id="IPR036388">
    <property type="entry name" value="WH-like_DNA-bd_sf"/>
</dbReference>
<evidence type="ECO:0000259" key="4">
    <source>
        <dbReference type="PROSITE" id="PS50042"/>
    </source>
</evidence>
<dbReference type="InterPro" id="IPR000595">
    <property type="entry name" value="cNMP-bd_dom"/>
</dbReference>
<dbReference type="PROSITE" id="PS51063">
    <property type="entry name" value="HTH_CRP_2"/>
    <property type="match status" value="1"/>
</dbReference>
<protein>
    <submittedName>
        <fullName evidence="6">Helix-turn-helix domain-containing protein</fullName>
    </submittedName>
</protein>
<dbReference type="SMART" id="SM00100">
    <property type="entry name" value="cNMP"/>
    <property type="match status" value="1"/>
</dbReference>
<proteinExistence type="predicted"/>
<keyword evidence="2" id="KW-0238">DNA-binding</keyword>
<feature type="domain" description="Cyclic nucleotide-binding" evidence="4">
    <location>
        <begin position="54"/>
        <end position="99"/>
    </location>
</feature>
<dbReference type="FunFam" id="1.10.10.10:FF:000028">
    <property type="entry name" value="Fumarate/nitrate reduction transcriptional regulator Fnr"/>
    <property type="match status" value="1"/>
</dbReference>
<sequence>MDNIVVNPTSAAWQTAMPTRCTRCTMVRLCHPAHEGHPPSISTPSPSQRLVHRGEPVYRAGDPLVNLYLLRSGSAKVRVTNPAGLEQITAFPVAGTLLGLDGIETGIHTCDAITLEDSLVCILPYTELMGNCRNDYGAAQTFNRLIAHDANQHCRLLLALGCLTTEERLAGFLIGISDQMAANGYSPVAFTLKMTREDIASHLGMKVETVCRVLARLQVASMVKVSRRQLEIRNVDALRQMSCG</sequence>
<accession>A0AA42WBE5</accession>
<feature type="domain" description="HTH crp-type" evidence="5">
    <location>
        <begin position="163"/>
        <end position="236"/>
    </location>
</feature>
<dbReference type="SMART" id="SM00419">
    <property type="entry name" value="HTH_CRP"/>
    <property type="match status" value="1"/>
</dbReference>
<evidence type="ECO:0000313" key="7">
    <source>
        <dbReference type="Proteomes" id="UP001161276"/>
    </source>
</evidence>
<comment type="caution">
    <text evidence="6">The sequence shown here is derived from an EMBL/GenBank/DDBJ whole genome shotgun (WGS) entry which is preliminary data.</text>
</comment>
<dbReference type="Pfam" id="PF00027">
    <property type="entry name" value="cNMP_binding"/>
    <property type="match status" value="1"/>
</dbReference>
<dbReference type="SUPFAM" id="SSF51206">
    <property type="entry name" value="cAMP-binding domain-like"/>
    <property type="match status" value="1"/>
</dbReference>
<evidence type="ECO:0000256" key="2">
    <source>
        <dbReference type="ARBA" id="ARBA00023125"/>
    </source>
</evidence>
<dbReference type="InterPro" id="IPR018490">
    <property type="entry name" value="cNMP-bd_dom_sf"/>
</dbReference>
<dbReference type="GO" id="GO:0003677">
    <property type="term" value="F:DNA binding"/>
    <property type="evidence" value="ECO:0007669"/>
    <property type="project" value="UniProtKB-KW"/>
</dbReference>
<dbReference type="CDD" id="cd00038">
    <property type="entry name" value="CAP_ED"/>
    <property type="match status" value="1"/>
</dbReference>
<evidence type="ECO:0000259" key="5">
    <source>
        <dbReference type="PROSITE" id="PS51063"/>
    </source>
</evidence>
<dbReference type="EMBL" id="JAOCKG010000006">
    <property type="protein sequence ID" value="MDH2052050.1"/>
    <property type="molecule type" value="Genomic_DNA"/>
</dbReference>
<evidence type="ECO:0000313" key="6">
    <source>
        <dbReference type="EMBL" id="MDH2052050.1"/>
    </source>
</evidence>
<dbReference type="Gene3D" id="2.60.120.10">
    <property type="entry name" value="Jelly Rolls"/>
    <property type="match status" value="1"/>
</dbReference>
<keyword evidence="3" id="KW-0804">Transcription</keyword>
<evidence type="ECO:0000256" key="3">
    <source>
        <dbReference type="ARBA" id="ARBA00023163"/>
    </source>
</evidence>
<dbReference type="AlphaFoldDB" id="A0AA42WBE5"/>
<dbReference type="PRINTS" id="PR00034">
    <property type="entry name" value="HTHCRP"/>
</dbReference>
<gene>
    <name evidence="6" type="ORF">N5K24_16710</name>
</gene>
<dbReference type="InterPro" id="IPR014710">
    <property type="entry name" value="RmlC-like_jellyroll"/>
</dbReference>
<evidence type="ECO:0000256" key="1">
    <source>
        <dbReference type="ARBA" id="ARBA00023015"/>
    </source>
</evidence>
<name>A0AA42WBE5_9BURK</name>
<reference evidence="6" key="1">
    <citation type="submission" date="2022-09" db="EMBL/GenBank/DDBJ databases">
        <title>Intensive care unit water sources are persistently colonized with multi-drug resistant bacteria and are the site of extensive horizontal gene transfer of antibiotic resistance genes.</title>
        <authorList>
            <person name="Diorio-Toth L."/>
        </authorList>
    </citation>
    <scope>NUCLEOTIDE SEQUENCE</scope>
    <source>
        <strain evidence="6">GD03676</strain>
    </source>
</reference>
<dbReference type="SUPFAM" id="SSF46785">
    <property type="entry name" value="Winged helix' DNA-binding domain"/>
    <property type="match status" value="1"/>
</dbReference>
<dbReference type="InterPro" id="IPR036390">
    <property type="entry name" value="WH_DNA-bd_sf"/>
</dbReference>
<dbReference type="Pfam" id="PF13545">
    <property type="entry name" value="HTH_Crp_2"/>
    <property type="match status" value="1"/>
</dbReference>
<dbReference type="InterPro" id="IPR012318">
    <property type="entry name" value="HTH_CRP"/>
</dbReference>
<dbReference type="Gene3D" id="1.10.10.10">
    <property type="entry name" value="Winged helix-like DNA-binding domain superfamily/Winged helix DNA-binding domain"/>
    <property type="match status" value="1"/>
</dbReference>
<organism evidence="6 7">
    <name type="scientific">Achromobacter marplatensis</name>
    <dbReference type="NCBI Taxonomy" id="470868"/>
    <lineage>
        <taxon>Bacteria</taxon>
        <taxon>Pseudomonadati</taxon>
        <taxon>Pseudomonadota</taxon>
        <taxon>Betaproteobacteria</taxon>
        <taxon>Burkholderiales</taxon>
        <taxon>Alcaligenaceae</taxon>
        <taxon>Achromobacter</taxon>
    </lineage>
</organism>
<dbReference type="PROSITE" id="PS50042">
    <property type="entry name" value="CNMP_BINDING_3"/>
    <property type="match status" value="1"/>
</dbReference>
<dbReference type="GO" id="GO:0006355">
    <property type="term" value="P:regulation of DNA-templated transcription"/>
    <property type="evidence" value="ECO:0007669"/>
    <property type="project" value="InterPro"/>
</dbReference>
<keyword evidence="1" id="KW-0805">Transcription regulation</keyword>
<dbReference type="RefSeq" id="WP_035212537.1">
    <property type="nucleotide sequence ID" value="NZ_ALJE01000006.1"/>
</dbReference>